<evidence type="ECO:0000313" key="3">
    <source>
        <dbReference type="Proteomes" id="UP000249393"/>
    </source>
</evidence>
<dbReference type="AlphaFoldDB" id="A0A2W5XHD7"/>
<dbReference type="EMBL" id="QFQZ01000001">
    <property type="protein sequence ID" value="PZR37371.1"/>
    <property type="molecule type" value="Genomic_DNA"/>
</dbReference>
<comment type="caution">
    <text evidence="2">The sequence shown here is derived from an EMBL/GenBank/DDBJ whole genome shotgun (WGS) entry which is preliminary data.</text>
</comment>
<feature type="compositionally biased region" description="Basic residues" evidence="1">
    <location>
        <begin position="47"/>
        <end position="66"/>
    </location>
</feature>
<reference evidence="2 3" key="1">
    <citation type="submission" date="2017-08" db="EMBL/GenBank/DDBJ databases">
        <title>Infants hospitalized years apart are colonized by the same room-sourced microbial strains.</title>
        <authorList>
            <person name="Brooks B."/>
            <person name="Olm M.R."/>
            <person name="Firek B.A."/>
            <person name="Baker R."/>
            <person name="Thomas B.C."/>
            <person name="Morowitz M.J."/>
            <person name="Banfield J.F."/>
        </authorList>
    </citation>
    <scope>NUCLEOTIDE SEQUENCE [LARGE SCALE GENOMIC DNA]</scope>
    <source>
        <strain evidence="2">S2_003_000_R2_4</strain>
    </source>
</reference>
<accession>A0A2W5XHD7</accession>
<proteinExistence type="predicted"/>
<feature type="region of interest" description="Disordered" evidence="1">
    <location>
        <begin position="26"/>
        <end position="77"/>
    </location>
</feature>
<dbReference type="Proteomes" id="UP000249393">
    <property type="component" value="Unassembled WGS sequence"/>
</dbReference>
<evidence type="ECO:0000313" key="2">
    <source>
        <dbReference type="EMBL" id="PZR37371.1"/>
    </source>
</evidence>
<organism evidence="2 3">
    <name type="scientific">Caulobacter segnis</name>
    <dbReference type="NCBI Taxonomy" id="88688"/>
    <lineage>
        <taxon>Bacteria</taxon>
        <taxon>Pseudomonadati</taxon>
        <taxon>Pseudomonadota</taxon>
        <taxon>Alphaproteobacteria</taxon>
        <taxon>Caulobacterales</taxon>
        <taxon>Caulobacteraceae</taxon>
        <taxon>Caulobacter</taxon>
    </lineage>
</organism>
<gene>
    <name evidence="2" type="ORF">DI526_00285</name>
</gene>
<protein>
    <submittedName>
        <fullName evidence="2">Uncharacterized protein</fullName>
    </submittedName>
</protein>
<evidence type="ECO:0000256" key="1">
    <source>
        <dbReference type="SAM" id="MobiDB-lite"/>
    </source>
</evidence>
<sequence length="91" mass="10143">MEATGRPPVAWRLLAVRPRAAIQAFHLPPNPSAPGALPWIKDDRGRAGQKKARRNRRASSLGRKRPGRAEAAAPPHGIVYRVRRKIRQAEK</sequence>
<name>A0A2W5XHD7_9CAUL</name>